<proteinExistence type="predicted"/>
<dbReference type="AlphaFoldDB" id="A0A059G0S0"/>
<organism evidence="1 2">
    <name type="scientific">Hyphomonas hirschiana VP5</name>
    <dbReference type="NCBI Taxonomy" id="1280951"/>
    <lineage>
        <taxon>Bacteria</taxon>
        <taxon>Pseudomonadati</taxon>
        <taxon>Pseudomonadota</taxon>
        <taxon>Alphaproteobacteria</taxon>
        <taxon>Hyphomonadales</taxon>
        <taxon>Hyphomonadaceae</taxon>
        <taxon>Hyphomonas</taxon>
    </lineage>
</organism>
<dbReference type="EMBL" id="ARYI01000001">
    <property type="protein sequence ID" value="KCZ96269.1"/>
    <property type="molecule type" value="Genomic_DNA"/>
</dbReference>
<reference evidence="1 2" key="1">
    <citation type="submission" date="2013-04" db="EMBL/GenBank/DDBJ databases">
        <title>Hyphomonas hirschiana VP5 Genome Sequencing.</title>
        <authorList>
            <person name="Lai Q."/>
            <person name="Shao Z."/>
        </authorList>
    </citation>
    <scope>NUCLEOTIDE SEQUENCE [LARGE SCALE GENOMIC DNA]</scope>
    <source>
        <strain evidence="1 2">VP5</strain>
    </source>
</reference>
<dbReference type="InterPro" id="IPR011051">
    <property type="entry name" value="RmlC_Cupin_sf"/>
</dbReference>
<evidence type="ECO:0000313" key="1">
    <source>
        <dbReference type="EMBL" id="KCZ96269.1"/>
    </source>
</evidence>
<keyword evidence="2" id="KW-1185">Reference proteome</keyword>
<dbReference type="PATRIC" id="fig|1280951.3.peg.258"/>
<comment type="caution">
    <text evidence="1">The sequence shown here is derived from an EMBL/GenBank/DDBJ whole genome shotgun (WGS) entry which is preliminary data.</text>
</comment>
<name>A0A059G0S0_9PROT</name>
<accession>A0A059G0S0</accession>
<gene>
    <name evidence="1" type="ORF">HHI_01280</name>
</gene>
<protein>
    <submittedName>
        <fullName evidence="1">Putative dTDP-4-dehydrorhamnose 3,5-epimerase</fullName>
    </submittedName>
</protein>
<dbReference type="InterPro" id="IPR014710">
    <property type="entry name" value="RmlC-like_jellyroll"/>
</dbReference>
<dbReference type="Gene3D" id="2.60.120.10">
    <property type="entry name" value="Jelly Rolls"/>
    <property type="match status" value="1"/>
</dbReference>
<sequence>MLFSQSIPEIFLVKVRRFEVYRQAPYDQNGPSGPILQDNQPLPHARSLLRWLHVQIVPSGQAKLSNIRDTLASVYRQKMADRALDRCLAWNAPSIAIDWPLQGNAPIQSEKVAAQPNLSDLPDYFQYSRS</sequence>
<evidence type="ECO:0000313" key="2">
    <source>
        <dbReference type="Proteomes" id="UP000025061"/>
    </source>
</evidence>
<dbReference type="SUPFAM" id="SSF51182">
    <property type="entry name" value="RmlC-like cupins"/>
    <property type="match status" value="1"/>
</dbReference>
<dbReference type="Proteomes" id="UP000025061">
    <property type="component" value="Unassembled WGS sequence"/>
</dbReference>